<dbReference type="PANTHER" id="PTHR31973:SF191">
    <property type="entry name" value="OS05G0489400 PROTEIN"/>
    <property type="match status" value="1"/>
</dbReference>
<organism evidence="3 4">
    <name type="scientific">Abeliophyllum distichum</name>
    <dbReference type="NCBI Taxonomy" id="126358"/>
    <lineage>
        <taxon>Eukaryota</taxon>
        <taxon>Viridiplantae</taxon>
        <taxon>Streptophyta</taxon>
        <taxon>Embryophyta</taxon>
        <taxon>Tracheophyta</taxon>
        <taxon>Spermatophyta</taxon>
        <taxon>Magnoliopsida</taxon>
        <taxon>eudicotyledons</taxon>
        <taxon>Gunneridae</taxon>
        <taxon>Pentapetalae</taxon>
        <taxon>asterids</taxon>
        <taxon>lamiids</taxon>
        <taxon>Lamiales</taxon>
        <taxon>Oleaceae</taxon>
        <taxon>Forsythieae</taxon>
        <taxon>Abeliophyllum</taxon>
    </lineage>
</organism>
<accession>A0ABD1NVD0</accession>
<sequence length="242" mass="27825">MLEMDHTVGEDAVLDTHEGGADHGPDNSVDDVEQPAANFTDSEDEVNDDDFRYGRNDPDRIAVGLNADPIVEEQHVDAISEDTDSDKEYDPTVEELNTDYSSEEENPVRYPIFNEEKELWDPQFEVGKTFIDVPQFRKAIQNHGVATGCNLRLKTNDDKRAQAVCKLWCNWRIWASENKKLGCIQIKSYNPNHNCIRDGTNRHCTAQYVAERYLETFRVDPEWKPSAIRLRVLQDLKINIVR</sequence>
<keyword evidence="4" id="KW-1185">Reference proteome</keyword>
<dbReference type="AlphaFoldDB" id="A0ABD1NVD0"/>
<evidence type="ECO:0000313" key="4">
    <source>
        <dbReference type="Proteomes" id="UP001604336"/>
    </source>
</evidence>
<evidence type="ECO:0000313" key="3">
    <source>
        <dbReference type="EMBL" id="KAL2454914.1"/>
    </source>
</evidence>
<feature type="compositionally biased region" description="Basic and acidic residues" evidence="1">
    <location>
        <begin position="49"/>
        <end position="59"/>
    </location>
</feature>
<dbReference type="PANTHER" id="PTHR31973">
    <property type="entry name" value="POLYPROTEIN, PUTATIVE-RELATED"/>
    <property type="match status" value="1"/>
</dbReference>
<dbReference type="InterPro" id="IPR004332">
    <property type="entry name" value="Transposase_MuDR"/>
</dbReference>
<proteinExistence type="predicted"/>
<reference evidence="4" key="1">
    <citation type="submission" date="2024-07" db="EMBL/GenBank/DDBJ databases">
        <title>Two chromosome-level genome assemblies of Korean endemic species Abeliophyllum distichum and Forsythia ovata (Oleaceae).</title>
        <authorList>
            <person name="Jang H."/>
        </authorList>
    </citation>
    <scope>NUCLEOTIDE SEQUENCE [LARGE SCALE GENOMIC DNA]</scope>
</reference>
<evidence type="ECO:0000259" key="2">
    <source>
        <dbReference type="Pfam" id="PF03108"/>
    </source>
</evidence>
<comment type="caution">
    <text evidence="3">The sequence shown here is derived from an EMBL/GenBank/DDBJ whole genome shotgun (WGS) entry which is preliminary data.</text>
</comment>
<feature type="domain" description="Transposase MuDR plant" evidence="2">
    <location>
        <begin position="123"/>
        <end position="186"/>
    </location>
</feature>
<name>A0ABD1NVD0_9LAMI</name>
<evidence type="ECO:0000256" key="1">
    <source>
        <dbReference type="SAM" id="MobiDB-lite"/>
    </source>
</evidence>
<gene>
    <name evidence="3" type="ORF">Adt_47585</name>
</gene>
<feature type="compositionally biased region" description="Basic and acidic residues" evidence="1">
    <location>
        <begin position="1"/>
        <end position="25"/>
    </location>
</feature>
<protein>
    <submittedName>
        <fullName evidence="3">DBD Tnp Mut domain-containing protein</fullName>
    </submittedName>
</protein>
<feature type="region of interest" description="Disordered" evidence="1">
    <location>
        <begin position="1"/>
        <end position="59"/>
    </location>
</feature>
<dbReference type="Pfam" id="PF03108">
    <property type="entry name" value="DBD_Tnp_Mut"/>
    <property type="match status" value="1"/>
</dbReference>
<dbReference type="Proteomes" id="UP001604336">
    <property type="component" value="Unassembled WGS sequence"/>
</dbReference>
<dbReference type="EMBL" id="JBFOLK010000248">
    <property type="protein sequence ID" value="KAL2454914.1"/>
    <property type="molecule type" value="Genomic_DNA"/>
</dbReference>